<reference evidence="8 9" key="1">
    <citation type="submission" date="2017-10" db="EMBL/GenBank/DDBJ databases">
        <title>Novel microbial diversity and functional potential in the marine mammal oral microbiome.</title>
        <authorList>
            <person name="Dudek N.K."/>
            <person name="Sun C.L."/>
            <person name="Burstein D."/>
            <person name="Kantor R.S."/>
            <person name="Aliaga Goltsman D.S."/>
            <person name="Bik E.M."/>
            <person name="Thomas B.C."/>
            <person name="Banfield J.F."/>
            <person name="Relman D.A."/>
        </authorList>
    </citation>
    <scope>NUCLEOTIDE SEQUENCE [LARGE SCALE GENOMIC DNA]</scope>
    <source>
        <strain evidence="8">DOLZORAL124_49_17</strain>
    </source>
</reference>
<gene>
    <name evidence="8" type="ORF">CSB45_11690</name>
</gene>
<dbReference type="CDD" id="cd00685">
    <property type="entry name" value="Trans_IPPS_HT"/>
    <property type="match status" value="1"/>
</dbReference>
<proteinExistence type="inferred from homology"/>
<dbReference type="PANTHER" id="PTHR43281">
    <property type="entry name" value="FARNESYL DIPHOSPHATE SYNTHASE"/>
    <property type="match status" value="1"/>
</dbReference>
<dbReference type="PROSITE" id="PS00723">
    <property type="entry name" value="POLYPRENYL_SYNTHASE_1"/>
    <property type="match status" value="1"/>
</dbReference>
<dbReference type="Gene3D" id="1.10.600.10">
    <property type="entry name" value="Farnesyl Diphosphate Synthase"/>
    <property type="match status" value="1"/>
</dbReference>
<dbReference type="Proteomes" id="UP000229740">
    <property type="component" value="Unassembled WGS sequence"/>
</dbReference>
<evidence type="ECO:0000256" key="3">
    <source>
        <dbReference type="ARBA" id="ARBA00022679"/>
    </source>
</evidence>
<accession>A0A2G6E3R6</accession>
<dbReference type="GO" id="GO:0004659">
    <property type="term" value="F:prenyltransferase activity"/>
    <property type="evidence" value="ECO:0007669"/>
    <property type="project" value="InterPro"/>
</dbReference>
<comment type="cofactor">
    <cofactor evidence="1">
        <name>Mg(2+)</name>
        <dbReference type="ChEBI" id="CHEBI:18420"/>
    </cofactor>
</comment>
<dbReference type="PROSITE" id="PS00444">
    <property type="entry name" value="POLYPRENYL_SYNTHASE_2"/>
    <property type="match status" value="1"/>
</dbReference>
<evidence type="ECO:0000313" key="9">
    <source>
        <dbReference type="Proteomes" id="UP000229740"/>
    </source>
</evidence>
<dbReference type="NCBIfam" id="NF045485">
    <property type="entry name" value="FPPsyn"/>
    <property type="match status" value="1"/>
</dbReference>
<protein>
    <submittedName>
        <fullName evidence="8">Polyprenyl synthetase</fullName>
    </submittedName>
</protein>
<dbReference type="InterPro" id="IPR053378">
    <property type="entry name" value="Prenyl_diphosphate_synthase"/>
</dbReference>
<dbReference type="SUPFAM" id="SSF48576">
    <property type="entry name" value="Terpenoid synthases"/>
    <property type="match status" value="1"/>
</dbReference>
<keyword evidence="6" id="KW-0414">Isoprene biosynthesis</keyword>
<name>A0A2G6E3R6_9BACT</name>
<dbReference type="PANTHER" id="PTHR43281:SF1">
    <property type="entry name" value="FARNESYL DIPHOSPHATE SYNTHASE"/>
    <property type="match status" value="1"/>
</dbReference>
<dbReference type="FunFam" id="1.10.600.10:FF:000001">
    <property type="entry name" value="Geranylgeranyl diphosphate synthase"/>
    <property type="match status" value="1"/>
</dbReference>
<keyword evidence="3 7" id="KW-0808">Transferase</keyword>
<evidence type="ECO:0000313" key="8">
    <source>
        <dbReference type="EMBL" id="PID56391.1"/>
    </source>
</evidence>
<dbReference type="Pfam" id="PF00348">
    <property type="entry name" value="polyprenyl_synt"/>
    <property type="match status" value="1"/>
</dbReference>
<evidence type="ECO:0000256" key="5">
    <source>
        <dbReference type="ARBA" id="ARBA00022842"/>
    </source>
</evidence>
<dbReference type="GO" id="GO:0005737">
    <property type="term" value="C:cytoplasm"/>
    <property type="evidence" value="ECO:0007669"/>
    <property type="project" value="UniProtKB-ARBA"/>
</dbReference>
<comment type="caution">
    <text evidence="8">The sequence shown here is derived from an EMBL/GenBank/DDBJ whole genome shotgun (WGS) entry which is preliminary data.</text>
</comment>
<comment type="similarity">
    <text evidence="2 7">Belongs to the FPP/GGPP synthase family.</text>
</comment>
<sequence>MTQSLQDVLSEKRRIVDAVLEKYLPPVCEKPSVIHEAMRYSMTAGGKRLRPIVLLMTAELFGKRAEDFAFAAAAVEMVHGYSLIHDDLPAMDDDDLRRGKPTNHKVYGEAIAILAGDALLTLAFRTLNDPVHTTRFSPEVLLAAGHELALAAGTAGMLGGQVLDLQAEGRTISAKELEAIHRWKTGKLLTASLRIGAILSAAEKPHLDALTRYGEGIGLAFQVVDDILDLEGNAEELGKNPERDLQKEKSTYPALFGLDESKKIAGTLINDARQALSLFGERARRLEQLAEYIYTRRH</sequence>
<evidence type="ECO:0000256" key="1">
    <source>
        <dbReference type="ARBA" id="ARBA00001946"/>
    </source>
</evidence>
<dbReference type="GO" id="GO:0016114">
    <property type="term" value="P:terpenoid biosynthetic process"/>
    <property type="evidence" value="ECO:0007669"/>
    <property type="project" value="UniProtKB-ARBA"/>
</dbReference>
<dbReference type="AlphaFoldDB" id="A0A2G6E3R6"/>
<dbReference type="SFLD" id="SFLDG01017">
    <property type="entry name" value="Polyprenyl_Transferase_Like"/>
    <property type="match status" value="1"/>
</dbReference>
<organism evidence="8 9">
    <name type="scientific">candidate division KSB3 bacterium</name>
    <dbReference type="NCBI Taxonomy" id="2044937"/>
    <lineage>
        <taxon>Bacteria</taxon>
        <taxon>candidate division KSB3</taxon>
    </lineage>
</organism>
<dbReference type="EMBL" id="PDPS01000035">
    <property type="protein sequence ID" value="PID56391.1"/>
    <property type="molecule type" value="Genomic_DNA"/>
</dbReference>
<dbReference type="InterPro" id="IPR033749">
    <property type="entry name" value="Polyprenyl_synt_CS"/>
</dbReference>
<keyword evidence="5" id="KW-0460">Magnesium</keyword>
<dbReference type="InterPro" id="IPR008949">
    <property type="entry name" value="Isoprenoid_synthase_dom_sf"/>
</dbReference>
<dbReference type="InterPro" id="IPR000092">
    <property type="entry name" value="Polyprenyl_synt"/>
</dbReference>
<evidence type="ECO:0000256" key="7">
    <source>
        <dbReference type="RuleBase" id="RU004466"/>
    </source>
</evidence>
<evidence type="ECO:0000256" key="6">
    <source>
        <dbReference type="ARBA" id="ARBA00023229"/>
    </source>
</evidence>
<dbReference type="GO" id="GO:0046872">
    <property type="term" value="F:metal ion binding"/>
    <property type="evidence" value="ECO:0007669"/>
    <property type="project" value="UniProtKB-KW"/>
</dbReference>
<keyword evidence="4" id="KW-0479">Metal-binding</keyword>
<dbReference type="SFLD" id="SFLDS00005">
    <property type="entry name" value="Isoprenoid_Synthase_Type_I"/>
    <property type="match status" value="1"/>
</dbReference>
<evidence type="ECO:0000256" key="2">
    <source>
        <dbReference type="ARBA" id="ARBA00006706"/>
    </source>
</evidence>
<evidence type="ECO:0000256" key="4">
    <source>
        <dbReference type="ARBA" id="ARBA00022723"/>
    </source>
</evidence>